<evidence type="ECO:0000256" key="7">
    <source>
        <dbReference type="SAM" id="MobiDB-lite"/>
    </source>
</evidence>
<evidence type="ECO:0000259" key="8">
    <source>
        <dbReference type="Pfam" id="PF25455"/>
    </source>
</evidence>
<dbReference type="InterPro" id="IPR045179">
    <property type="entry name" value="YgfZ/GcvT"/>
</dbReference>
<comment type="similarity">
    <text evidence="4">Belongs to the GcvT family. CAF17/IBA57 subfamily.</text>
</comment>
<dbReference type="Proteomes" id="UP000078559">
    <property type="component" value="Chromosome 1"/>
</dbReference>
<dbReference type="Pfam" id="PF25455">
    <property type="entry name" value="Beta-barrel_CAF17_C"/>
    <property type="match status" value="1"/>
</dbReference>
<organism evidence="9 10">
    <name type="scientific">Cytospora mali</name>
    <name type="common">Apple Valsa canker fungus</name>
    <name type="synonym">Valsa mali</name>
    <dbReference type="NCBI Taxonomy" id="578113"/>
    <lineage>
        <taxon>Eukaryota</taxon>
        <taxon>Fungi</taxon>
        <taxon>Dikarya</taxon>
        <taxon>Ascomycota</taxon>
        <taxon>Pezizomycotina</taxon>
        <taxon>Sordariomycetes</taxon>
        <taxon>Sordariomycetidae</taxon>
        <taxon>Diaporthales</taxon>
        <taxon>Cytosporaceae</taxon>
        <taxon>Cytospora</taxon>
    </lineage>
</organism>
<feature type="domain" description="CAF17 C-terminal" evidence="8">
    <location>
        <begin position="723"/>
        <end position="838"/>
    </location>
</feature>
<dbReference type="EMBL" id="CM003098">
    <property type="protein sequence ID" value="KUI64973.1"/>
    <property type="molecule type" value="Genomic_DNA"/>
</dbReference>
<feature type="compositionally biased region" description="Low complexity" evidence="7">
    <location>
        <begin position="37"/>
        <end position="48"/>
    </location>
</feature>
<dbReference type="OrthoDB" id="191995at2759"/>
<evidence type="ECO:0000313" key="10">
    <source>
        <dbReference type="Proteomes" id="UP000078559"/>
    </source>
</evidence>
<evidence type="ECO:0000313" key="9">
    <source>
        <dbReference type="EMBL" id="KUI64973.1"/>
    </source>
</evidence>
<keyword evidence="10" id="KW-1185">Reference proteome</keyword>
<accession>A0A194VLZ6</accession>
<dbReference type="Gene3D" id="3.30.1360.120">
    <property type="entry name" value="Probable tRNA modification gtpase trme, domain 1"/>
    <property type="match status" value="1"/>
</dbReference>
<keyword evidence="9" id="KW-0808">Transferase</keyword>
<evidence type="ECO:0000256" key="4">
    <source>
        <dbReference type="ARBA" id="ARBA00093447"/>
    </source>
</evidence>
<dbReference type="AlphaFoldDB" id="A0A194VLZ6"/>
<feature type="region of interest" description="Disordered" evidence="7">
    <location>
        <begin position="87"/>
        <end position="169"/>
    </location>
</feature>
<protein>
    <recommendedName>
        <fullName evidence="5">Iron-sulfur cluster assembly factor IBA57 homolog, mitochondrial</fullName>
    </recommendedName>
</protein>
<dbReference type="PANTHER" id="PTHR22602">
    <property type="entry name" value="TRANSFERASE CAF17, MITOCHONDRIAL-RELATED"/>
    <property type="match status" value="1"/>
</dbReference>
<name>A0A194VLZ6_CYTMA</name>
<dbReference type="InterPro" id="IPR027266">
    <property type="entry name" value="TrmE/GcvT-like"/>
</dbReference>
<dbReference type="PANTHER" id="PTHR22602:SF0">
    <property type="entry name" value="TRANSFERASE CAF17, MITOCHONDRIAL-RELATED"/>
    <property type="match status" value="1"/>
</dbReference>
<dbReference type="GO" id="GO:0005759">
    <property type="term" value="C:mitochondrial matrix"/>
    <property type="evidence" value="ECO:0007669"/>
    <property type="project" value="UniProtKB-SubCell"/>
</dbReference>
<proteinExistence type="inferred from homology"/>
<feature type="coiled-coil region" evidence="6">
    <location>
        <begin position="175"/>
        <end position="205"/>
    </location>
</feature>
<evidence type="ECO:0000256" key="3">
    <source>
        <dbReference type="ARBA" id="ARBA00023128"/>
    </source>
</evidence>
<feature type="region of interest" description="Disordered" evidence="7">
    <location>
        <begin position="1"/>
        <end position="74"/>
    </location>
</feature>
<feature type="region of interest" description="Disordered" evidence="7">
    <location>
        <begin position="290"/>
        <end position="314"/>
    </location>
</feature>
<feature type="compositionally biased region" description="Low complexity" evidence="7">
    <location>
        <begin position="56"/>
        <end position="71"/>
    </location>
</feature>
<evidence type="ECO:0000256" key="1">
    <source>
        <dbReference type="ARBA" id="ARBA00004305"/>
    </source>
</evidence>
<evidence type="ECO:0000256" key="5">
    <source>
        <dbReference type="ARBA" id="ARBA00093637"/>
    </source>
</evidence>
<evidence type="ECO:0000256" key="2">
    <source>
        <dbReference type="ARBA" id="ARBA00022946"/>
    </source>
</evidence>
<dbReference type="InterPro" id="IPR057460">
    <property type="entry name" value="CAF17_C"/>
</dbReference>
<dbReference type="SMR" id="A0A194VLZ6"/>
<dbReference type="GO" id="GO:0016740">
    <property type="term" value="F:transferase activity"/>
    <property type="evidence" value="ECO:0007669"/>
    <property type="project" value="UniProtKB-KW"/>
</dbReference>
<dbReference type="NCBIfam" id="TIGR03317">
    <property type="entry name" value="ygfZ_signature"/>
    <property type="match status" value="1"/>
</dbReference>
<keyword evidence="6" id="KW-0175">Coiled coil</keyword>
<feature type="compositionally biased region" description="Acidic residues" evidence="7">
    <location>
        <begin position="115"/>
        <end position="137"/>
    </location>
</feature>
<gene>
    <name evidence="9" type="ORF">VM1G_00963</name>
</gene>
<keyword evidence="3" id="KW-0496">Mitochondrion</keyword>
<feature type="compositionally biased region" description="Acidic residues" evidence="7">
    <location>
        <begin position="156"/>
        <end position="166"/>
    </location>
</feature>
<comment type="subcellular location">
    <subcellularLocation>
        <location evidence="1">Mitochondrion matrix</location>
    </subcellularLocation>
</comment>
<dbReference type="GO" id="GO:0016226">
    <property type="term" value="P:iron-sulfur cluster assembly"/>
    <property type="evidence" value="ECO:0007669"/>
    <property type="project" value="TreeGrafter"/>
</dbReference>
<sequence length="847" mass="93018">MSSFQSNLIARPFVSTEASSNEDCLTYDSPPDWRPASQASSDGSTSHSGRSDGFDRSSSPNYDSSSSRESSPAFEIILNPDLSYRKEAAAQSAELSSNDNATSQPSLLPSPDVASQDDSDIDDELWNELMGIDDAEMTEPQSEEAAPAPGSGNFGPDDDDDDEDDPMIAMLTESLDKELEETQRAQKLAAEKEAAESARKKALLDEQLRVAAEKAALATRFDHLHAPTSEKRPKASRKVARQPRLIDRLDQVDKGLYYHGLSEEVAAARIARRRALKNKRQSEAIATVAATQASTQNAGQRTPSTAGTSMQGTNELPRVYHQTDNINWGLLMDCMTLTTNLNTKACVQSLGLGPVQAQQLSDKLSEYLRTPGNSVNISRKDIATNKAKQIIAQLAHSLLCDQLWGQTYFSQPHAESGYSNVRFDTDSTLIFVEFSKLLYKTVKAEERRKKTRLRYQQKRDAKNAAQHPVTDNFVPVPGPRPVVDYKAFMTLRLISVSGPDSPKFLQGVITQNILAPTGSGGKPFRDEGFYAAFLNATGRVLHDVFVYPDQRSLGGANGSTSAAAGESFLVEVDAGDAARLERHIKRYKLRAKFNVRLLDPGEATVWHGWDGEGRAALDSLASGVEDFHRFAQLRDPRAPGLGYRMLKAGDREPLVDLPRVADEEVYRVRRYLMGVPEGPAELLREQALPLEGNLDVMGGIDFRKGCYVGQELTIRTKHRGVVRKRILPVMIYDSNEASETPQKLEYKPNAADATVIPTDTSIGRLGRKGRSAGKWLRGVGNVGLALCRLETMTDVVLPGETATSPYNPADEFVMAQQPGEDGNGGFSVRIKAFVPEWLRQGLDQQSH</sequence>
<dbReference type="SUPFAM" id="SSF103025">
    <property type="entry name" value="Folate-binding domain"/>
    <property type="match status" value="1"/>
</dbReference>
<reference evidence="9" key="1">
    <citation type="submission" date="2014-12" db="EMBL/GenBank/DDBJ databases">
        <title>Genome Sequence of Valsa Canker Pathogens Uncovers a Specific Adaption of Colonization on Woody Bark.</title>
        <authorList>
            <person name="Yin Z."/>
            <person name="Liu H."/>
            <person name="Gao X."/>
            <person name="Li Z."/>
            <person name="Song N."/>
            <person name="Ke X."/>
            <person name="Dai Q."/>
            <person name="Wu Y."/>
            <person name="Sun Y."/>
            <person name="Xu J.-R."/>
            <person name="Kang Z.K."/>
            <person name="Wang L."/>
            <person name="Huang L."/>
        </authorList>
    </citation>
    <scope>NUCLEOTIDE SEQUENCE [LARGE SCALE GENOMIC DNA]</scope>
    <source>
        <strain evidence="9">03-8</strain>
    </source>
</reference>
<dbReference type="InterPro" id="IPR017703">
    <property type="entry name" value="YgfZ/GCV_T_CS"/>
</dbReference>
<feature type="compositionally biased region" description="Polar residues" evidence="7">
    <location>
        <begin position="93"/>
        <end position="107"/>
    </location>
</feature>
<keyword evidence="2" id="KW-0809">Transit peptide</keyword>
<evidence type="ECO:0000256" key="6">
    <source>
        <dbReference type="SAM" id="Coils"/>
    </source>
</evidence>